<keyword evidence="3" id="KW-0732">Signal</keyword>
<dbReference type="PANTHER" id="PTHR11845:SF13">
    <property type="entry name" value="5'-DEOXYNUCLEOTIDASE HDDC2"/>
    <property type="match status" value="1"/>
</dbReference>
<dbReference type="eggNOG" id="KOG3197">
    <property type="taxonomic scope" value="Eukaryota"/>
</dbReference>
<dbReference type="Gene3D" id="1.10.3210.10">
    <property type="entry name" value="Hypothetical protein af1432"/>
    <property type="match status" value="1"/>
</dbReference>
<accession>A9V7Z7</accession>
<dbReference type="SUPFAM" id="SSF109604">
    <property type="entry name" value="HD-domain/PDEase-like"/>
    <property type="match status" value="1"/>
</dbReference>
<dbReference type="GO" id="GO:0002953">
    <property type="term" value="F:5'-deoxynucleotidase activity"/>
    <property type="evidence" value="ECO:0007669"/>
    <property type="project" value="InterPro"/>
</dbReference>
<dbReference type="GeneID" id="5894113"/>
<organism evidence="5 6">
    <name type="scientific">Monosiga brevicollis</name>
    <name type="common">Choanoflagellate</name>
    <dbReference type="NCBI Taxonomy" id="81824"/>
    <lineage>
        <taxon>Eukaryota</taxon>
        <taxon>Choanoflagellata</taxon>
        <taxon>Craspedida</taxon>
        <taxon>Salpingoecidae</taxon>
        <taxon>Monosiga</taxon>
    </lineage>
</organism>
<dbReference type="RefSeq" id="XP_001748782.1">
    <property type="nucleotide sequence ID" value="XM_001748730.1"/>
</dbReference>
<evidence type="ECO:0000256" key="1">
    <source>
        <dbReference type="ARBA" id="ARBA00022723"/>
    </source>
</evidence>
<evidence type="ECO:0000313" key="5">
    <source>
        <dbReference type="EMBL" id="EDQ86392.1"/>
    </source>
</evidence>
<dbReference type="PANTHER" id="PTHR11845">
    <property type="entry name" value="5'-DEOXYNUCLEOTIDASE HDDC2"/>
    <property type="match status" value="1"/>
</dbReference>
<evidence type="ECO:0000256" key="3">
    <source>
        <dbReference type="SAM" id="SignalP"/>
    </source>
</evidence>
<sequence length="135" mass="15017">MHRMALLTMLLPASVPGLGLVDRTRCMEMALIHDLAEALVGDVTPHDNVPKTDKHQREQTSMAAILAALPPAFQDRGQHLNELWNLYEQGQSPEALLVKDLDRYDMLVQALDYETTEGRLSVGELETFFASTLGT</sequence>
<feature type="domain" description="HD" evidence="4">
    <location>
        <begin position="1"/>
        <end position="117"/>
    </location>
</feature>
<evidence type="ECO:0000256" key="2">
    <source>
        <dbReference type="ARBA" id="ARBA00022801"/>
    </source>
</evidence>
<dbReference type="GO" id="GO:0046872">
    <property type="term" value="F:metal ion binding"/>
    <property type="evidence" value="ECO:0007669"/>
    <property type="project" value="UniProtKB-KW"/>
</dbReference>
<dbReference type="InterPro" id="IPR006674">
    <property type="entry name" value="HD_domain"/>
</dbReference>
<keyword evidence="1" id="KW-0479">Metal-binding</keyword>
<dbReference type="InterPro" id="IPR039356">
    <property type="entry name" value="YfbR/HDDC2"/>
</dbReference>
<keyword evidence="6" id="KW-1185">Reference proteome</keyword>
<dbReference type="Pfam" id="PF13023">
    <property type="entry name" value="HD_3"/>
    <property type="match status" value="1"/>
</dbReference>
<dbReference type="EMBL" id="CH991566">
    <property type="protein sequence ID" value="EDQ86392.1"/>
    <property type="molecule type" value="Genomic_DNA"/>
</dbReference>
<dbReference type="OMA" id="NDYENNA"/>
<evidence type="ECO:0000313" key="6">
    <source>
        <dbReference type="Proteomes" id="UP000001357"/>
    </source>
</evidence>
<protein>
    <recommendedName>
        <fullName evidence="4">HD domain-containing protein</fullName>
    </recommendedName>
</protein>
<dbReference type="Proteomes" id="UP000001357">
    <property type="component" value="Unassembled WGS sequence"/>
</dbReference>
<dbReference type="FunCoup" id="A9V7Z7">
    <property type="interactions" value="285"/>
</dbReference>
<evidence type="ECO:0000259" key="4">
    <source>
        <dbReference type="Pfam" id="PF13023"/>
    </source>
</evidence>
<gene>
    <name evidence="5" type="ORF">MONBRDRAFT_28373</name>
</gene>
<reference evidence="5 6" key="1">
    <citation type="journal article" date="2008" name="Nature">
        <title>The genome of the choanoflagellate Monosiga brevicollis and the origin of metazoans.</title>
        <authorList>
            <consortium name="JGI Sequencing"/>
            <person name="King N."/>
            <person name="Westbrook M.J."/>
            <person name="Young S.L."/>
            <person name="Kuo A."/>
            <person name="Abedin M."/>
            <person name="Chapman J."/>
            <person name="Fairclough S."/>
            <person name="Hellsten U."/>
            <person name="Isogai Y."/>
            <person name="Letunic I."/>
            <person name="Marr M."/>
            <person name="Pincus D."/>
            <person name="Putnam N."/>
            <person name="Rokas A."/>
            <person name="Wright K.J."/>
            <person name="Zuzow R."/>
            <person name="Dirks W."/>
            <person name="Good M."/>
            <person name="Goodstein D."/>
            <person name="Lemons D."/>
            <person name="Li W."/>
            <person name="Lyons J.B."/>
            <person name="Morris A."/>
            <person name="Nichols S."/>
            <person name="Richter D.J."/>
            <person name="Salamov A."/>
            <person name="Bork P."/>
            <person name="Lim W.A."/>
            <person name="Manning G."/>
            <person name="Miller W.T."/>
            <person name="McGinnis W."/>
            <person name="Shapiro H."/>
            <person name="Tjian R."/>
            <person name="Grigoriev I.V."/>
            <person name="Rokhsar D."/>
        </authorList>
    </citation>
    <scope>NUCLEOTIDE SEQUENCE [LARGE SCALE GENOMIC DNA]</scope>
    <source>
        <strain evidence="6">MX1 / ATCC 50154</strain>
    </source>
</reference>
<feature type="chain" id="PRO_5002742803" description="HD domain-containing protein" evidence="3">
    <location>
        <begin position="20"/>
        <end position="135"/>
    </location>
</feature>
<feature type="signal peptide" evidence="3">
    <location>
        <begin position="1"/>
        <end position="19"/>
    </location>
</feature>
<proteinExistence type="predicted"/>
<keyword evidence="2" id="KW-0378">Hydrolase</keyword>
<dbReference type="FunFam" id="1.10.3210.10:FF:000035">
    <property type="entry name" value="HD family hydrolase"/>
    <property type="match status" value="1"/>
</dbReference>
<name>A9V7Z7_MONBE</name>
<dbReference type="KEGG" id="mbr:MONBRDRAFT_28373"/>
<dbReference type="STRING" id="81824.A9V7Z7"/>
<dbReference type="AlphaFoldDB" id="A9V7Z7"/>
<dbReference type="InParanoid" id="A9V7Z7"/>